<name>A0ABS5SF11_9BACT</name>
<keyword evidence="5" id="KW-0574">Periplasm</keyword>
<dbReference type="GO" id="GO:0004601">
    <property type="term" value="F:peroxidase activity"/>
    <property type="evidence" value="ECO:0007669"/>
    <property type="project" value="UniProtKB-KW"/>
</dbReference>
<dbReference type="Proteomes" id="UP000756860">
    <property type="component" value="Unassembled WGS sequence"/>
</dbReference>
<evidence type="ECO:0000256" key="8">
    <source>
        <dbReference type="PROSITE-ProRule" id="PRU00433"/>
    </source>
</evidence>
<dbReference type="EMBL" id="JAHCVK010000006">
    <property type="protein sequence ID" value="MBT0653949.1"/>
    <property type="molecule type" value="Genomic_DNA"/>
</dbReference>
<dbReference type="InterPro" id="IPR004852">
    <property type="entry name" value="Di-haem_cyt_c_peroxidsae"/>
</dbReference>
<protein>
    <submittedName>
        <fullName evidence="10">Cytochrome-c peroxidase</fullName>
    </submittedName>
</protein>
<reference evidence="10 11" key="1">
    <citation type="submission" date="2021-05" db="EMBL/GenBank/DDBJ databases">
        <title>The draft genome of Geobacter luticola JCM 17780.</title>
        <authorList>
            <person name="Xu Z."/>
            <person name="Masuda Y."/>
            <person name="Itoh H."/>
            <person name="Senoo K."/>
        </authorList>
    </citation>
    <scope>NUCLEOTIDE SEQUENCE [LARGE SCALE GENOMIC DNA]</scope>
    <source>
        <strain evidence="10 11">JCM 17780</strain>
    </source>
</reference>
<dbReference type="InterPro" id="IPR036909">
    <property type="entry name" value="Cyt_c-like_dom_sf"/>
</dbReference>
<keyword evidence="7 8" id="KW-0408">Iron</keyword>
<feature type="domain" description="Cytochrome c" evidence="9">
    <location>
        <begin position="206"/>
        <end position="323"/>
    </location>
</feature>
<keyword evidence="6" id="KW-0560">Oxidoreductase</keyword>
<keyword evidence="10" id="KW-0575">Peroxidase</keyword>
<proteinExistence type="predicted"/>
<feature type="domain" description="Cytochrome c" evidence="9">
    <location>
        <begin position="52"/>
        <end position="183"/>
    </location>
</feature>
<gene>
    <name evidence="10" type="ORF">KI810_12845</name>
</gene>
<dbReference type="InterPro" id="IPR051395">
    <property type="entry name" value="Cytochrome_c_Peroxidase/MauG"/>
</dbReference>
<keyword evidence="11" id="KW-1185">Reference proteome</keyword>
<sequence>MRFDCLVSGVMACLIVNGVAWGADDLQKRAQTMFKPIPRSAPALEGNKQTPAKLLLGKMLYFDPRLSSSNLISCNTCHNVGLGGGDLQETSVGHGWQKGPRNAPTVLNAVFNVAQFWDGRAKDLMEQAKGPVQASVEMNNKPERVVETLKSIPEYVSLFAKAFPGQKEPVTFDNMAKAIEVFEATLLTPDGQFDRYLKGDRKALGAREQDGLRLFMNKGCAACHSGVNVGGGGYFPFGVVEKPAGEIRPVADTGRFKVTNTASDEYVFRSPSLRNIDLTPPYFHSGKVWKLGEAVAIMGSAQLGIKLNDDEARNIVAFLGTLTGRQPKVEYPILPPNSPTTPQPLLQ</sequence>
<dbReference type="PANTHER" id="PTHR30600:SF7">
    <property type="entry name" value="CYTOCHROME C PEROXIDASE-RELATED"/>
    <property type="match status" value="1"/>
</dbReference>
<comment type="subcellular location">
    <subcellularLocation>
        <location evidence="1">Periplasm</location>
    </subcellularLocation>
</comment>
<evidence type="ECO:0000313" key="10">
    <source>
        <dbReference type="EMBL" id="MBT0653949.1"/>
    </source>
</evidence>
<keyword evidence="4" id="KW-0732">Signal</keyword>
<comment type="caution">
    <text evidence="10">The sequence shown here is derived from an EMBL/GenBank/DDBJ whole genome shotgun (WGS) entry which is preliminary data.</text>
</comment>
<dbReference type="Gene3D" id="1.10.760.10">
    <property type="entry name" value="Cytochrome c-like domain"/>
    <property type="match status" value="2"/>
</dbReference>
<evidence type="ECO:0000256" key="7">
    <source>
        <dbReference type="ARBA" id="ARBA00023004"/>
    </source>
</evidence>
<evidence type="ECO:0000259" key="9">
    <source>
        <dbReference type="PROSITE" id="PS51007"/>
    </source>
</evidence>
<keyword evidence="2 8" id="KW-0349">Heme</keyword>
<evidence type="ECO:0000256" key="4">
    <source>
        <dbReference type="ARBA" id="ARBA00022729"/>
    </source>
</evidence>
<dbReference type="Pfam" id="PF03150">
    <property type="entry name" value="CCP_MauG"/>
    <property type="match status" value="1"/>
</dbReference>
<evidence type="ECO:0000256" key="5">
    <source>
        <dbReference type="ARBA" id="ARBA00022764"/>
    </source>
</evidence>
<dbReference type="InterPro" id="IPR026259">
    <property type="entry name" value="MauG/Cytc_peroxidase"/>
</dbReference>
<accession>A0ABS5SF11</accession>
<organism evidence="10 11">
    <name type="scientific">Geomobilimonas luticola</name>
    <dbReference type="NCBI Taxonomy" id="1114878"/>
    <lineage>
        <taxon>Bacteria</taxon>
        <taxon>Pseudomonadati</taxon>
        <taxon>Thermodesulfobacteriota</taxon>
        <taxon>Desulfuromonadia</taxon>
        <taxon>Geobacterales</taxon>
        <taxon>Geobacteraceae</taxon>
        <taxon>Geomobilimonas</taxon>
    </lineage>
</organism>
<evidence type="ECO:0000256" key="2">
    <source>
        <dbReference type="ARBA" id="ARBA00022617"/>
    </source>
</evidence>
<dbReference type="PIRSF" id="PIRSF000294">
    <property type="entry name" value="Cytochrome-c_peroxidase"/>
    <property type="match status" value="1"/>
</dbReference>
<evidence type="ECO:0000256" key="1">
    <source>
        <dbReference type="ARBA" id="ARBA00004418"/>
    </source>
</evidence>
<evidence type="ECO:0000256" key="3">
    <source>
        <dbReference type="ARBA" id="ARBA00022723"/>
    </source>
</evidence>
<dbReference type="Pfam" id="PF00034">
    <property type="entry name" value="Cytochrom_C"/>
    <property type="match status" value="1"/>
</dbReference>
<dbReference type="PANTHER" id="PTHR30600">
    <property type="entry name" value="CYTOCHROME C PEROXIDASE-RELATED"/>
    <property type="match status" value="1"/>
</dbReference>
<dbReference type="PROSITE" id="PS51007">
    <property type="entry name" value="CYTC"/>
    <property type="match status" value="2"/>
</dbReference>
<evidence type="ECO:0000256" key="6">
    <source>
        <dbReference type="ARBA" id="ARBA00023002"/>
    </source>
</evidence>
<dbReference type="InterPro" id="IPR009056">
    <property type="entry name" value="Cyt_c-like_dom"/>
</dbReference>
<dbReference type="SUPFAM" id="SSF46626">
    <property type="entry name" value="Cytochrome c"/>
    <property type="match status" value="2"/>
</dbReference>
<evidence type="ECO:0000313" key="11">
    <source>
        <dbReference type="Proteomes" id="UP000756860"/>
    </source>
</evidence>
<keyword evidence="3 8" id="KW-0479">Metal-binding</keyword>